<keyword evidence="4" id="KW-0812">Transmembrane</keyword>
<feature type="transmembrane region" description="Helical" evidence="4">
    <location>
        <begin position="145"/>
        <end position="168"/>
    </location>
</feature>
<comment type="caution">
    <text evidence="5">The sequence shown here is derived from an EMBL/GenBank/DDBJ whole genome shotgun (WGS) entry which is preliminary data.</text>
</comment>
<feature type="transmembrane region" description="Helical" evidence="4">
    <location>
        <begin position="235"/>
        <end position="257"/>
    </location>
</feature>
<dbReference type="InterPro" id="IPR043130">
    <property type="entry name" value="CDP-OH_PTrfase_TM_dom"/>
</dbReference>
<comment type="subcellular location">
    <subcellularLocation>
        <location evidence="1">Membrane</location>
    </subcellularLocation>
</comment>
<dbReference type="GO" id="GO:0016020">
    <property type="term" value="C:membrane"/>
    <property type="evidence" value="ECO:0007669"/>
    <property type="project" value="UniProtKB-SubCell"/>
</dbReference>
<name>A0A9N8WEY7_9GLOM</name>
<keyword evidence="4" id="KW-1133">Transmembrane helix</keyword>
<feature type="transmembrane region" description="Helical" evidence="4">
    <location>
        <begin position="277"/>
        <end position="298"/>
    </location>
</feature>
<accession>A0A9N8WEY7</accession>
<proteinExistence type="inferred from homology"/>
<feature type="transmembrane region" description="Helical" evidence="4">
    <location>
        <begin position="205"/>
        <end position="223"/>
    </location>
</feature>
<dbReference type="GO" id="GO:0008610">
    <property type="term" value="P:lipid biosynthetic process"/>
    <property type="evidence" value="ECO:0007669"/>
    <property type="project" value="UniProtKB-ARBA"/>
</dbReference>
<evidence type="ECO:0000313" key="6">
    <source>
        <dbReference type="Proteomes" id="UP000789706"/>
    </source>
</evidence>
<gene>
    <name evidence="5" type="ORF">DEBURN_LOCUS3720</name>
</gene>
<comment type="similarity">
    <text evidence="2">Belongs to the CDP-alcohol phosphatidyltransferase class-I family.</text>
</comment>
<dbReference type="InterPro" id="IPR014472">
    <property type="entry name" value="CHOPT"/>
</dbReference>
<organism evidence="5 6">
    <name type="scientific">Diversispora eburnea</name>
    <dbReference type="NCBI Taxonomy" id="1213867"/>
    <lineage>
        <taxon>Eukaryota</taxon>
        <taxon>Fungi</taxon>
        <taxon>Fungi incertae sedis</taxon>
        <taxon>Mucoromycota</taxon>
        <taxon>Glomeromycotina</taxon>
        <taxon>Glomeromycetes</taxon>
        <taxon>Diversisporales</taxon>
        <taxon>Diversisporaceae</taxon>
        <taxon>Diversispora</taxon>
    </lineage>
</organism>
<evidence type="ECO:0000256" key="2">
    <source>
        <dbReference type="ARBA" id="ARBA00010441"/>
    </source>
</evidence>
<evidence type="ECO:0000256" key="3">
    <source>
        <dbReference type="ARBA" id="ARBA00023136"/>
    </source>
</evidence>
<evidence type="ECO:0000313" key="5">
    <source>
        <dbReference type="EMBL" id="CAG8482114.1"/>
    </source>
</evidence>
<dbReference type="AlphaFoldDB" id="A0A9N8WEY7"/>
<feature type="transmembrane region" description="Helical" evidence="4">
    <location>
        <begin position="180"/>
        <end position="199"/>
    </location>
</feature>
<reference evidence="5" key="1">
    <citation type="submission" date="2021-06" db="EMBL/GenBank/DDBJ databases">
        <authorList>
            <person name="Kallberg Y."/>
            <person name="Tangrot J."/>
            <person name="Rosling A."/>
        </authorList>
    </citation>
    <scope>NUCLEOTIDE SEQUENCE</scope>
    <source>
        <strain evidence="5">AZ414A</strain>
    </source>
</reference>
<dbReference type="EMBL" id="CAJVPK010000245">
    <property type="protein sequence ID" value="CAG8482114.1"/>
    <property type="molecule type" value="Genomic_DNA"/>
</dbReference>
<evidence type="ECO:0000256" key="1">
    <source>
        <dbReference type="ARBA" id="ARBA00004370"/>
    </source>
</evidence>
<dbReference type="Proteomes" id="UP000789706">
    <property type="component" value="Unassembled WGS sequence"/>
</dbReference>
<keyword evidence="6" id="KW-1185">Reference proteome</keyword>
<keyword evidence="3 4" id="KW-0472">Membrane</keyword>
<dbReference type="PANTHER" id="PTHR10414">
    <property type="entry name" value="ETHANOLAMINEPHOSPHOTRANSFERASE"/>
    <property type="match status" value="1"/>
</dbReference>
<dbReference type="Gene3D" id="1.20.120.1760">
    <property type="match status" value="1"/>
</dbReference>
<feature type="transmembrane region" description="Helical" evidence="4">
    <location>
        <begin position="55"/>
        <end position="75"/>
    </location>
</feature>
<evidence type="ECO:0000256" key="4">
    <source>
        <dbReference type="SAM" id="Phobius"/>
    </source>
</evidence>
<dbReference type="OrthoDB" id="196717at2759"/>
<dbReference type="PANTHER" id="PTHR10414:SF77">
    <property type="entry name" value="CDP-ALCOHOL PHOSPHATIDYLTRANSFERASE FAMILY PROTEIN"/>
    <property type="match status" value="1"/>
</dbReference>
<protein>
    <submittedName>
        <fullName evidence="5">11282_t:CDS:1</fullName>
    </submittedName>
</protein>
<sequence>MSIFADSDYIGEEGLKNLRHYKYAAIDKSPISNYILKPYWNWAIGLFPMWMAPNLITLSGLSFVFLNVICIIIWINDLVGPARRTGTSSPLGELFDHGCDALNCTFSSIVLAASMGLGHSEYAMALLPLMIIPFYLSTWEEYHTGILYLGYCNGPTEGVLLGCLLLTISAITDLTDNIPGFIPMGWTVVDILLASVYIMKSYSEALSQLISITIYSFSTYLWLSSPNSYIFRDKHFILFAMTIGIVFGRMATKIILAHLTKMPFPNKEILTPEFEHYYLWAYFIFTAVAYLHWAFLVIDRFCAYLKIKCFRIPHHSSGEEAARLLHTTNQ</sequence>